<evidence type="ECO:0000313" key="3">
    <source>
        <dbReference type="Proteomes" id="UP000032568"/>
    </source>
</evidence>
<dbReference type="AlphaFoldDB" id="A0AAE9YY36"/>
<dbReference type="RefSeq" id="WP_044832818.1">
    <property type="nucleotide sequence ID" value="NZ_CP059735.1"/>
</dbReference>
<gene>
    <name evidence="2" type="ORF">SG35_014060</name>
</gene>
<proteinExistence type="predicted"/>
<reference evidence="2 3" key="2">
    <citation type="journal article" date="2022" name="Mar. Drugs">
        <title>Bioassay-Guided Fractionation Leads to the Detection of Cholic Acid Generated by the Rare Thalassomonas sp.</title>
        <authorList>
            <person name="Pheiffer F."/>
            <person name="Schneider Y.K."/>
            <person name="Hansen E.H."/>
            <person name="Andersen J.H."/>
            <person name="Isaksson J."/>
            <person name="Busche T."/>
            <person name="R C."/>
            <person name="Kalinowski J."/>
            <person name="Zyl L.V."/>
            <person name="Trindade M."/>
        </authorList>
    </citation>
    <scope>NUCLEOTIDE SEQUENCE [LARGE SCALE GENOMIC DNA]</scope>
    <source>
        <strain evidence="2 3">A5K-106</strain>
    </source>
</reference>
<accession>A0AAE9YY36</accession>
<dbReference type="EMBL" id="CP059735">
    <property type="protein sequence ID" value="WDE01643.1"/>
    <property type="molecule type" value="Genomic_DNA"/>
</dbReference>
<organism evidence="2 3">
    <name type="scientific">Thalassomonas actiniarum</name>
    <dbReference type="NCBI Taxonomy" id="485447"/>
    <lineage>
        <taxon>Bacteria</taxon>
        <taxon>Pseudomonadati</taxon>
        <taxon>Pseudomonadota</taxon>
        <taxon>Gammaproteobacteria</taxon>
        <taxon>Alteromonadales</taxon>
        <taxon>Colwelliaceae</taxon>
        <taxon>Thalassomonas</taxon>
    </lineage>
</organism>
<feature type="region of interest" description="Disordered" evidence="1">
    <location>
        <begin position="23"/>
        <end position="48"/>
    </location>
</feature>
<feature type="compositionally biased region" description="Polar residues" evidence="1">
    <location>
        <begin position="37"/>
        <end position="48"/>
    </location>
</feature>
<keyword evidence="3" id="KW-1185">Reference proteome</keyword>
<protein>
    <submittedName>
        <fullName evidence="2">Uncharacterized protein</fullName>
    </submittedName>
</protein>
<dbReference type="Proteomes" id="UP000032568">
    <property type="component" value="Chromosome"/>
</dbReference>
<evidence type="ECO:0000256" key="1">
    <source>
        <dbReference type="SAM" id="MobiDB-lite"/>
    </source>
</evidence>
<evidence type="ECO:0000313" key="2">
    <source>
        <dbReference type="EMBL" id="WDE01643.1"/>
    </source>
</evidence>
<dbReference type="KEGG" id="tact:SG35_014060"/>
<reference evidence="2 3" key="1">
    <citation type="journal article" date="2015" name="Genome Announc.">
        <title>Draft Genome Sequences of Marine Isolates of Thalassomonas viridans and Thalassomonas actiniarum.</title>
        <authorList>
            <person name="Olonade I."/>
            <person name="van Zyl L.J."/>
            <person name="Trindade M."/>
        </authorList>
    </citation>
    <scope>NUCLEOTIDE SEQUENCE [LARGE SCALE GENOMIC DNA]</scope>
    <source>
        <strain evidence="2 3">A5K-106</strain>
    </source>
</reference>
<sequence length="175" mass="19659">MSKLTITNVISGQQVISRKIAPQQVKGITEEGKSNSKRTSTNTRKPTLDKISTSEFEPNVEEPVLLLGRWLNTEPGSKGFCEIEFLDARHQVKMRAFGLDEKGNKVELAEVGVDIFFDNDISIGNKFSANFDFPSIKASLHGWVKQGVLVISVFNVYKNSDNGRNYFCREFFYAA</sequence>
<name>A0AAE9YY36_9GAMM</name>